<proteinExistence type="predicted"/>
<dbReference type="Pfam" id="PF10298">
    <property type="entry name" value="WhiA_N"/>
    <property type="match status" value="1"/>
</dbReference>
<dbReference type="NCBIfam" id="TIGR00647">
    <property type="entry name" value="DNA_bind_WhiA"/>
    <property type="match status" value="1"/>
</dbReference>
<protein>
    <submittedName>
        <fullName evidence="2">Cytosolic protein</fullName>
    </submittedName>
</protein>
<gene>
    <name evidence="2" type="ORF">NCTC5664_02937</name>
</gene>
<name>A0A380E0H4_STAAU</name>
<dbReference type="PANTHER" id="PTHR37307:SF1">
    <property type="entry name" value="CELL DIVISION PROTEIN WHIA-RELATED"/>
    <property type="match status" value="1"/>
</dbReference>
<reference evidence="2 3" key="1">
    <citation type="submission" date="2018-06" db="EMBL/GenBank/DDBJ databases">
        <authorList>
            <consortium name="Pathogen Informatics"/>
            <person name="Doyle S."/>
        </authorList>
    </citation>
    <scope>NUCLEOTIDE SEQUENCE [LARGE SCALE GENOMIC DNA]</scope>
    <source>
        <strain evidence="2 3">NCTC5664</strain>
    </source>
</reference>
<dbReference type="Proteomes" id="UP000254502">
    <property type="component" value="Unassembled WGS sequence"/>
</dbReference>
<sequence length="53" mass="5990">MKNELTRIDVDEMNAKAELSALIRMNGALSLSNQQFVINVQTENATTARRIIR</sequence>
<feature type="domain" description="Sporulation transcription regulator WhiA N-terminal" evidence="1">
    <location>
        <begin position="13"/>
        <end position="52"/>
    </location>
</feature>
<organism evidence="2 3">
    <name type="scientific">Staphylococcus aureus</name>
    <dbReference type="NCBI Taxonomy" id="1280"/>
    <lineage>
        <taxon>Bacteria</taxon>
        <taxon>Bacillati</taxon>
        <taxon>Bacillota</taxon>
        <taxon>Bacilli</taxon>
        <taxon>Bacillales</taxon>
        <taxon>Staphylococcaceae</taxon>
        <taxon>Staphylococcus</taxon>
    </lineage>
</organism>
<dbReference type="EMBL" id="UHAQ01000003">
    <property type="protein sequence ID" value="SUK87852.1"/>
    <property type="molecule type" value="Genomic_DNA"/>
</dbReference>
<dbReference type="InterPro" id="IPR027434">
    <property type="entry name" value="Homing_endonucl"/>
</dbReference>
<dbReference type="Gene3D" id="3.10.28.10">
    <property type="entry name" value="Homing endonucleases"/>
    <property type="match status" value="1"/>
</dbReference>
<dbReference type="AlphaFoldDB" id="A0A380E0H4"/>
<dbReference type="InterPro" id="IPR018478">
    <property type="entry name" value="Sporu_reg_WhiA_N_dom"/>
</dbReference>
<evidence type="ECO:0000259" key="1">
    <source>
        <dbReference type="Pfam" id="PF10298"/>
    </source>
</evidence>
<dbReference type="PANTHER" id="PTHR37307">
    <property type="entry name" value="CELL DIVISION PROTEIN WHIA-RELATED"/>
    <property type="match status" value="1"/>
</dbReference>
<evidence type="ECO:0000313" key="2">
    <source>
        <dbReference type="EMBL" id="SUK87852.1"/>
    </source>
</evidence>
<evidence type="ECO:0000313" key="3">
    <source>
        <dbReference type="Proteomes" id="UP000254502"/>
    </source>
</evidence>
<dbReference type="InterPro" id="IPR003802">
    <property type="entry name" value="Sporulation_regulator_WhiA"/>
</dbReference>
<dbReference type="GO" id="GO:0043937">
    <property type="term" value="P:regulation of sporulation"/>
    <property type="evidence" value="ECO:0007669"/>
    <property type="project" value="InterPro"/>
</dbReference>
<accession>A0A380E0H4</accession>